<evidence type="ECO:0000313" key="4">
    <source>
        <dbReference type="EMBL" id="KAK1746045.1"/>
    </source>
</evidence>
<dbReference type="EMBL" id="JATAAI010000004">
    <property type="protein sequence ID" value="KAK1746047.1"/>
    <property type="molecule type" value="Genomic_DNA"/>
</dbReference>
<feature type="chain" id="PRO_5042442433" description="CHRD domain-containing protein" evidence="2">
    <location>
        <begin position="22"/>
        <end position="235"/>
    </location>
</feature>
<evidence type="ECO:0000313" key="6">
    <source>
        <dbReference type="EMBL" id="KAK1746047.1"/>
    </source>
</evidence>
<name>A0AAD8YJ84_9STRA</name>
<dbReference type="EMBL" id="JATAAI010000004">
    <property type="protein sequence ID" value="KAK1746046.1"/>
    <property type="molecule type" value="Genomic_DNA"/>
</dbReference>
<sequence length="235" mass="25082">MNLFIKSAALIAFLANSGVNASSRSSSSNEVTYYFDSELARDPDAVPTSAYSMSTGKGTVTVRRDGTVTMNIMWIIRGDDGPINEENALNGIHLHTGNEYTNGPILFGFCGQHPLPSFGGTCQQGWPSHSAQTGTQYEGKICDMNIPDCYNNGQTSAAEAAELLIDGEMDMYVNIHTTKSFDANKRVGDGALGLIRGQLSLEAKARPAGSNNDEVAPVVSSTSREMESALRGGQM</sequence>
<evidence type="ECO:0000313" key="5">
    <source>
        <dbReference type="EMBL" id="KAK1746046.1"/>
    </source>
</evidence>
<dbReference type="AlphaFoldDB" id="A0AAD8YJ84"/>
<feature type="region of interest" description="Disordered" evidence="1">
    <location>
        <begin position="204"/>
        <end position="235"/>
    </location>
</feature>
<evidence type="ECO:0000256" key="1">
    <source>
        <dbReference type="SAM" id="MobiDB-lite"/>
    </source>
</evidence>
<reference evidence="4" key="1">
    <citation type="submission" date="2023-06" db="EMBL/GenBank/DDBJ databases">
        <title>Survivors Of The Sea: Transcriptome response of Skeletonema marinoi to long-term dormancy.</title>
        <authorList>
            <person name="Pinder M.I.M."/>
            <person name="Kourtchenko O."/>
            <person name="Robertson E.K."/>
            <person name="Larsson T."/>
            <person name="Maumus F."/>
            <person name="Osuna-Cruz C.M."/>
            <person name="Vancaester E."/>
            <person name="Stenow R."/>
            <person name="Vandepoele K."/>
            <person name="Ploug H."/>
            <person name="Bruchert V."/>
            <person name="Godhe A."/>
            <person name="Topel M."/>
        </authorList>
    </citation>
    <scope>NUCLEOTIDE SEQUENCE</scope>
    <source>
        <strain evidence="4">R05AC</strain>
    </source>
</reference>
<dbReference type="InterPro" id="IPR010895">
    <property type="entry name" value="CHRD"/>
</dbReference>
<proteinExistence type="predicted"/>
<gene>
    <name evidence="4" type="ORF">QTG54_002652</name>
    <name evidence="5" type="ORF">QTG54_002653</name>
    <name evidence="6" type="ORF">QTG54_002654</name>
</gene>
<organism evidence="4 7">
    <name type="scientific">Skeletonema marinoi</name>
    <dbReference type="NCBI Taxonomy" id="267567"/>
    <lineage>
        <taxon>Eukaryota</taxon>
        <taxon>Sar</taxon>
        <taxon>Stramenopiles</taxon>
        <taxon>Ochrophyta</taxon>
        <taxon>Bacillariophyta</taxon>
        <taxon>Coscinodiscophyceae</taxon>
        <taxon>Thalassiosirophycidae</taxon>
        <taxon>Thalassiosirales</taxon>
        <taxon>Skeletonemataceae</taxon>
        <taxon>Skeletonema</taxon>
        <taxon>Skeletonema marinoi-dohrnii complex</taxon>
    </lineage>
</organism>
<dbReference type="Proteomes" id="UP001224775">
    <property type="component" value="Unassembled WGS sequence"/>
</dbReference>
<evidence type="ECO:0000256" key="2">
    <source>
        <dbReference type="SAM" id="SignalP"/>
    </source>
</evidence>
<evidence type="ECO:0000259" key="3">
    <source>
        <dbReference type="Pfam" id="PF07452"/>
    </source>
</evidence>
<dbReference type="EMBL" id="JATAAI010000004">
    <property type="protein sequence ID" value="KAK1746045.1"/>
    <property type="molecule type" value="Genomic_DNA"/>
</dbReference>
<feature type="signal peptide" evidence="2">
    <location>
        <begin position="1"/>
        <end position="21"/>
    </location>
</feature>
<protein>
    <recommendedName>
        <fullName evidence="3">CHRD domain-containing protein</fullName>
    </recommendedName>
</protein>
<comment type="caution">
    <text evidence="4">The sequence shown here is derived from an EMBL/GenBank/DDBJ whole genome shotgun (WGS) entry which is preliminary data.</text>
</comment>
<feature type="domain" description="CHRD" evidence="3">
    <location>
        <begin position="44"/>
        <end position="179"/>
    </location>
</feature>
<accession>A0AAD8YJ84</accession>
<keyword evidence="2" id="KW-0732">Signal</keyword>
<dbReference type="Pfam" id="PF07452">
    <property type="entry name" value="CHRD"/>
    <property type="match status" value="1"/>
</dbReference>
<feature type="compositionally biased region" description="Polar residues" evidence="1">
    <location>
        <begin position="209"/>
        <end position="223"/>
    </location>
</feature>
<keyword evidence="7" id="KW-1185">Reference proteome</keyword>
<evidence type="ECO:0000313" key="7">
    <source>
        <dbReference type="Proteomes" id="UP001224775"/>
    </source>
</evidence>